<dbReference type="AlphaFoldDB" id="A0A832EE70"/>
<dbReference type="InterPro" id="IPR036291">
    <property type="entry name" value="NAD(P)-bd_dom_sf"/>
</dbReference>
<accession>A0A832EE70</accession>
<dbReference type="SUPFAM" id="SSF51735">
    <property type="entry name" value="NAD(P)-binding Rossmann-fold domains"/>
    <property type="match status" value="1"/>
</dbReference>
<reference evidence="1" key="1">
    <citation type="journal article" date="2020" name="mSystems">
        <title>Genome- and Community-Level Interaction Insights into Carbon Utilization and Element Cycling Functions of Hydrothermarchaeota in Hydrothermal Sediment.</title>
        <authorList>
            <person name="Zhou Z."/>
            <person name="Liu Y."/>
            <person name="Xu W."/>
            <person name="Pan J."/>
            <person name="Luo Z.H."/>
            <person name="Li M."/>
        </authorList>
    </citation>
    <scope>NUCLEOTIDE SEQUENCE [LARGE SCALE GENOMIC DNA]</scope>
    <source>
        <strain evidence="1">SpSt-456</strain>
    </source>
</reference>
<protein>
    <submittedName>
        <fullName evidence="1">Potassium transporter</fullName>
    </submittedName>
</protein>
<proteinExistence type="predicted"/>
<dbReference type="Gene3D" id="3.40.50.720">
    <property type="entry name" value="NAD(P)-binding Rossmann-like Domain"/>
    <property type="match status" value="1"/>
</dbReference>
<organism evidence="1">
    <name type="scientific">Desulfacinum infernum</name>
    <dbReference type="NCBI Taxonomy" id="35837"/>
    <lineage>
        <taxon>Bacteria</taxon>
        <taxon>Pseudomonadati</taxon>
        <taxon>Thermodesulfobacteriota</taxon>
        <taxon>Syntrophobacteria</taxon>
        <taxon>Syntrophobacterales</taxon>
        <taxon>Syntrophobacteraceae</taxon>
        <taxon>Desulfacinum</taxon>
    </lineage>
</organism>
<comment type="caution">
    <text evidence="1">The sequence shown here is derived from an EMBL/GenBank/DDBJ whole genome shotgun (WGS) entry which is preliminary data.</text>
</comment>
<evidence type="ECO:0000313" key="1">
    <source>
        <dbReference type="EMBL" id="HFK98091.1"/>
    </source>
</evidence>
<name>A0A832EE70_9BACT</name>
<dbReference type="EMBL" id="DSTK01000037">
    <property type="protein sequence ID" value="HFK98091.1"/>
    <property type="molecule type" value="Genomic_DNA"/>
</dbReference>
<sequence length="238" mass="26434">MERTSQAWMWPAEEPFPHPMGTEAKVWILGAGRFGRLAVERLFKDERSTGVIVDADPHRLREIPKQDGWIAVRGDVFVFLSNQVLSDDQWIIPAVPVHVALGWIVMELGKRGVVHRLPVPHDADSLVPHPIRTPSGTLYASHATFRCPDDCPEPEAFCTITKKPRPEKLYRILQKLAIPDYAPMVIQSRQLAPGVGGYTGGQLKEALAAVLQRPGSYIVATSCSCHAVMDAVRWDGPF</sequence>
<gene>
    <name evidence="1" type="ORF">ENS06_12335</name>
</gene>